<keyword evidence="1" id="KW-0175">Coiled coil</keyword>
<feature type="compositionally biased region" description="Basic and acidic residues" evidence="2">
    <location>
        <begin position="141"/>
        <end position="155"/>
    </location>
</feature>
<dbReference type="InterPro" id="IPR001611">
    <property type="entry name" value="Leu-rich_rpt"/>
</dbReference>
<gene>
    <name evidence="3" type="ORF">HINF_LOCUS36140</name>
    <name evidence="4" type="ORF">HINF_LOCUS43444</name>
</gene>
<accession>A0AA86PY34</accession>
<evidence type="ECO:0000313" key="5">
    <source>
        <dbReference type="Proteomes" id="UP001642409"/>
    </source>
</evidence>
<keyword evidence="5" id="KW-1185">Reference proteome</keyword>
<evidence type="ECO:0000256" key="2">
    <source>
        <dbReference type="SAM" id="MobiDB-lite"/>
    </source>
</evidence>
<feature type="compositionally biased region" description="Polar residues" evidence="2">
    <location>
        <begin position="112"/>
        <end position="121"/>
    </location>
</feature>
<feature type="compositionally biased region" description="Low complexity" evidence="2">
    <location>
        <begin position="131"/>
        <end position="140"/>
    </location>
</feature>
<dbReference type="Proteomes" id="UP001642409">
    <property type="component" value="Unassembled WGS sequence"/>
</dbReference>
<sequence length="313" mass="36668">MLNPTTVLHEKYPEFSVDDGTLHMRCLQDYNFQEPRRFIWDNKLLTNSAVKTLNIRGVIQSIDTRLQLKQSDFDLNLLLNPKDCQKDPTKFSFVVLKSIQYVIQAGPLEQQLSSHHSNPLPTINENDNENKINNENNETVQNKENETKETENKENQIPFDAEKINLELLTLKKNLIAELSEFENLQFKPFSGSVKKIEAEVTPVPLPQQTVVNNNVKENVKENAKEQKEVTETENEDLRESQYQNWNQKQLIHYVLMLEETNSQLQKQLKEEKEKHQQFVKETEPILKLRDRELKLPDIVRSEAKKGKFMGIW</sequence>
<reference evidence="3" key="1">
    <citation type="submission" date="2023-06" db="EMBL/GenBank/DDBJ databases">
        <authorList>
            <person name="Kurt Z."/>
        </authorList>
    </citation>
    <scope>NUCLEOTIDE SEQUENCE</scope>
</reference>
<evidence type="ECO:0000256" key="1">
    <source>
        <dbReference type="SAM" id="Coils"/>
    </source>
</evidence>
<proteinExistence type="predicted"/>
<evidence type="ECO:0000313" key="4">
    <source>
        <dbReference type="EMBL" id="CAL6049590.1"/>
    </source>
</evidence>
<protein>
    <submittedName>
        <fullName evidence="3">Uncharacterized protein</fullName>
    </submittedName>
</protein>
<dbReference type="EMBL" id="CATOUU010000789">
    <property type="protein sequence ID" value="CAI9948495.1"/>
    <property type="molecule type" value="Genomic_DNA"/>
</dbReference>
<feature type="region of interest" description="Disordered" evidence="2">
    <location>
        <begin position="112"/>
        <end position="155"/>
    </location>
</feature>
<dbReference type="AlphaFoldDB" id="A0AA86PY34"/>
<evidence type="ECO:0000313" key="3">
    <source>
        <dbReference type="EMBL" id="CAI9948495.1"/>
    </source>
</evidence>
<comment type="caution">
    <text evidence="3">The sequence shown here is derived from an EMBL/GenBank/DDBJ whole genome shotgun (WGS) entry which is preliminary data.</text>
</comment>
<name>A0AA86PY34_9EUKA</name>
<reference evidence="4 5" key="2">
    <citation type="submission" date="2024-07" db="EMBL/GenBank/DDBJ databases">
        <authorList>
            <person name="Akdeniz Z."/>
        </authorList>
    </citation>
    <scope>NUCLEOTIDE SEQUENCE [LARGE SCALE GENOMIC DNA]</scope>
</reference>
<dbReference type="PROSITE" id="PS51450">
    <property type="entry name" value="LRR"/>
    <property type="match status" value="1"/>
</dbReference>
<dbReference type="EMBL" id="CAXDID020000181">
    <property type="protein sequence ID" value="CAL6049590.1"/>
    <property type="molecule type" value="Genomic_DNA"/>
</dbReference>
<feature type="coiled-coil region" evidence="1">
    <location>
        <begin position="214"/>
        <end position="282"/>
    </location>
</feature>
<organism evidence="3">
    <name type="scientific">Hexamita inflata</name>
    <dbReference type="NCBI Taxonomy" id="28002"/>
    <lineage>
        <taxon>Eukaryota</taxon>
        <taxon>Metamonada</taxon>
        <taxon>Diplomonadida</taxon>
        <taxon>Hexamitidae</taxon>
        <taxon>Hexamitinae</taxon>
        <taxon>Hexamita</taxon>
    </lineage>
</organism>